<evidence type="ECO:0000256" key="2">
    <source>
        <dbReference type="SAM" id="SignalP"/>
    </source>
</evidence>
<keyword evidence="2" id="KW-0732">Signal</keyword>
<keyword evidence="1" id="KW-0472">Membrane</keyword>
<evidence type="ECO:0000313" key="4">
    <source>
        <dbReference type="EMBL" id="RSU14700.1"/>
    </source>
</evidence>
<feature type="transmembrane region" description="Helical" evidence="1">
    <location>
        <begin position="183"/>
        <end position="203"/>
    </location>
</feature>
<dbReference type="Pfam" id="PF04536">
    <property type="entry name" value="TPM_phosphatase"/>
    <property type="match status" value="1"/>
</dbReference>
<sequence length="336" mass="37384">MKRMLTNRDGSVIFRRLLLLLLIPFTMLTSAAVYAETIYVQDDANVLSEATKQKIADYNATYASLEKKPELLVKTVQSLPEGQSIEEYSMELAETYKVGDKEHDSGVIYTLAIDERQSRLEVGYGLEDEIPDAMTDVVTDETVKDFFREEDYDSGISAVVDNINALLTHEKTIEDFEEEDNSGVLVVIMVALGAFGFLAYALARYSKYRQIKDQYAKDFFNQADDMGIYLPPNVNIFTSKDQTVKDVQQALRTKNKARDDEWLPDYYDFLFAGGFLTFWAFCFATSAIRGTSVYTNHGGWFYGGDNDDHDSFFGGGGSGGSFGGGSFGGGGGTSSW</sequence>
<dbReference type="Proteomes" id="UP000286773">
    <property type="component" value="Unassembled WGS sequence"/>
</dbReference>
<reference evidence="4 5" key="1">
    <citation type="submission" date="2017-05" db="EMBL/GenBank/DDBJ databases">
        <title>Vagococcus spp. assemblies.</title>
        <authorList>
            <person name="Gulvik C.A."/>
        </authorList>
    </citation>
    <scope>NUCLEOTIDE SEQUENCE [LARGE SCALE GENOMIC DNA]</scope>
    <source>
        <strain evidence="4 5">LMG 24798</strain>
    </source>
</reference>
<dbReference type="Gene3D" id="3.10.310.50">
    <property type="match status" value="1"/>
</dbReference>
<dbReference type="OrthoDB" id="9810918at2"/>
<evidence type="ECO:0000256" key="1">
    <source>
        <dbReference type="SAM" id="Phobius"/>
    </source>
</evidence>
<name>A0A430B2Z0_9ENTE</name>
<protein>
    <recommendedName>
        <fullName evidence="3">TPM domain-containing protein</fullName>
    </recommendedName>
</protein>
<feature type="signal peptide" evidence="2">
    <location>
        <begin position="1"/>
        <end position="35"/>
    </location>
</feature>
<dbReference type="PANTHER" id="PTHR30373">
    <property type="entry name" value="UPF0603 PROTEIN YGCG"/>
    <property type="match status" value="1"/>
</dbReference>
<keyword evidence="1" id="KW-1133">Transmembrane helix</keyword>
<comment type="caution">
    <text evidence="4">The sequence shown here is derived from an EMBL/GenBank/DDBJ whole genome shotgun (WGS) entry which is preliminary data.</text>
</comment>
<keyword evidence="1" id="KW-0812">Transmembrane</keyword>
<dbReference type="EMBL" id="NGKC01000001">
    <property type="protein sequence ID" value="RSU14700.1"/>
    <property type="molecule type" value="Genomic_DNA"/>
</dbReference>
<feature type="chain" id="PRO_5039069009" description="TPM domain-containing protein" evidence="2">
    <location>
        <begin position="36"/>
        <end position="336"/>
    </location>
</feature>
<accession>A0A430B2Z0</accession>
<gene>
    <name evidence="4" type="ORF">CBF27_01615</name>
</gene>
<dbReference type="AlphaFoldDB" id="A0A430B2Z0"/>
<dbReference type="InterPro" id="IPR007621">
    <property type="entry name" value="TPM_dom"/>
</dbReference>
<keyword evidence="5" id="KW-1185">Reference proteome</keyword>
<proteinExistence type="predicted"/>
<feature type="transmembrane region" description="Helical" evidence="1">
    <location>
        <begin position="266"/>
        <end position="288"/>
    </location>
</feature>
<evidence type="ECO:0000313" key="5">
    <source>
        <dbReference type="Proteomes" id="UP000286773"/>
    </source>
</evidence>
<dbReference type="PANTHER" id="PTHR30373:SF2">
    <property type="entry name" value="UPF0603 PROTEIN YGCG"/>
    <property type="match status" value="1"/>
</dbReference>
<evidence type="ECO:0000259" key="3">
    <source>
        <dbReference type="Pfam" id="PF04536"/>
    </source>
</evidence>
<organism evidence="4 5">
    <name type="scientific">Vagococcus acidifermentans</name>
    <dbReference type="NCBI Taxonomy" id="564710"/>
    <lineage>
        <taxon>Bacteria</taxon>
        <taxon>Bacillati</taxon>
        <taxon>Bacillota</taxon>
        <taxon>Bacilli</taxon>
        <taxon>Lactobacillales</taxon>
        <taxon>Enterococcaceae</taxon>
        <taxon>Vagococcus</taxon>
    </lineage>
</organism>
<feature type="domain" description="TPM" evidence="3">
    <location>
        <begin position="40"/>
        <end position="165"/>
    </location>
</feature>